<sequence length="105" mass="11116">MDEYFDAHINALAGTKTMEQGVSGGGGLFDGWGGVAQDLLSFYAKSRIDAEYNAPTRLAERQMMLQAEDGSLFGAGTVDTGLSRFIVPGIFVAVGLVVLVVVLKD</sequence>
<keyword evidence="1" id="KW-1133">Transmembrane helix</keyword>
<reference evidence="2 3" key="1">
    <citation type="submission" date="2018-10" db="EMBL/GenBank/DDBJ databases">
        <title>Genomic Encyclopedia of Type Strains, Phase IV (KMG-IV): sequencing the most valuable type-strain genomes for metagenomic binning, comparative biology and taxonomic classification.</title>
        <authorList>
            <person name="Goeker M."/>
        </authorList>
    </citation>
    <scope>NUCLEOTIDE SEQUENCE [LARGE SCALE GENOMIC DNA]</scope>
    <source>
        <strain evidence="2 3">DSM 3303</strain>
    </source>
</reference>
<comment type="caution">
    <text evidence="2">The sequence shown here is derived from an EMBL/GenBank/DDBJ whole genome shotgun (WGS) entry which is preliminary data.</text>
</comment>
<feature type="transmembrane region" description="Helical" evidence="1">
    <location>
        <begin position="85"/>
        <end position="103"/>
    </location>
</feature>
<protein>
    <submittedName>
        <fullName evidence="2">Uncharacterized protein</fullName>
    </submittedName>
</protein>
<dbReference type="RefSeq" id="WP_120809811.1">
    <property type="nucleotide sequence ID" value="NZ_RBID01000011.1"/>
</dbReference>
<evidence type="ECO:0000256" key="1">
    <source>
        <dbReference type="SAM" id="Phobius"/>
    </source>
</evidence>
<gene>
    <name evidence="2" type="ORF">C8E02_0924</name>
</gene>
<organism evidence="2 3">
    <name type="scientific">Vogesella indigofera</name>
    <name type="common">Pseudomonas indigofera</name>
    <dbReference type="NCBI Taxonomy" id="45465"/>
    <lineage>
        <taxon>Bacteria</taxon>
        <taxon>Pseudomonadati</taxon>
        <taxon>Pseudomonadota</taxon>
        <taxon>Betaproteobacteria</taxon>
        <taxon>Neisseriales</taxon>
        <taxon>Chromobacteriaceae</taxon>
        <taxon>Vogesella</taxon>
    </lineage>
</organism>
<keyword evidence="1" id="KW-0812">Transmembrane</keyword>
<keyword evidence="1" id="KW-0472">Membrane</keyword>
<dbReference type="EMBL" id="RBID01000011">
    <property type="protein sequence ID" value="RKQ61157.1"/>
    <property type="molecule type" value="Genomic_DNA"/>
</dbReference>
<accession>A0A495BII7</accession>
<proteinExistence type="predicted"/>
<dbReference type="AlphaFoldDB" id="A0A495BII7"/>
<evidence type="ECO:0000313" key="2">
    <source>
        <dbReference type="EMBL" id="RKQ61157.1"/>
    </source>
</evidence>
<name>A0A495BII7_VOGIN</name>
<evidence type="ECO:0000313" key="3">
    <source>
        <dbReference type="Proteomes" id="UP000279384"/>
    </source>
</evidence>
<dbReference type="Proteomes" id="UP000279384">
    <property type="component" value="Unassembled WGS sequence"/>
</dbReference>